<name>A0A8H6CE22_9LECA</name>
<gene>
    <name evidence="2" type="ORF">HO133_001786</name>
</gene>
<reference evidence="2 3" key="1">
    <citation type="journal article" date="2020" name="Genomics">
        <title>Complete, high-quality genomes from long-read metagenomic sequencing of two wolf lichen thalli reveals enigmatic genome architecture.</title>
        <authorList>
            <person name="McKenzie S.K."/>
            <person name="Walston R.F."/>
            <person name="Allen J.L."/>
        </authorList>
    </citation>
    <scope>NUCLEOTIDE SEQUENCE [LARGE SCALE GENOMIC DNA]</scope>
    <source>
        <strain evidence="2">WasteWater1</strain>
    </source>
</reference>
<dbReference type="EMBL" id="JACCJB010000013">
    <property type="protein sequence ID" value="KAF6221818.1"/>
    <property type="molecule type" value="Genomic_DNA"/>
</dbReference>
<dbReference type="SUPFAM" id="SSF56349">
    <property type="entry name" value="DNA breaking-rejoining enzymes"/>
    <property type="match status" value="1"/>
</dbReference>
<dbReference type="PANTHER" id="PTHR37535">
    <property type="entry name" value="FLUG DOMAIN PROTEIN"/>
    <property type="match status" value="1"/>
</dbReference>
<dbReference type="InterPro" id="IPR011010">
    <property type="entry name" value="DNA_brk_join_enz"/>
</dbReference>
<dbReference type="PANTHER" id="PTHR37535:SF4">
    <property type="entry name" value="FLUG DOMAIN-CONTAINING PROTEIN"/>
    <property type="match status" value="1"/>
</dbReference>
<organism evidence="2 3">
    <name type="scientific">Letharia lupina</name>
    <dbReference type="NCBI Taxonomy" id="560253"/>
    <lineage>
        <taxon>Eukaryota</taxon>
        <taxon>Fungi</taxon>
        <taxon>Dikarya</taxon>
        <taxon>Ascomycota</taxon>
        <taxon>Pezizomycotina</taxon>
        <taxon>Lecanoromycetes</taxon>
        <taxon>OSLEUM clade</taxon>
        <taxon>Lecanoromycetidae</taxon>
        <taxon>Lecanorales</taxon>
        <taxon>Lecanorineae</taxon>
        <taxon>Parmeliaceae</taxon>
        <taxon>Letharia</taxon>
    </lineage>
</organism>
<evidence type="ECO:0000313" key="3">
    <source>
        <dbReference type="Proteomes" id="UP000593566"/>
    </source>
</evidence>
<feature type="region of interest" description="Disordered" evidence="1">
    <location>
        <begin position="249"/>
        <end position="299"/>
    </location>
</feature>
<dbReference type="GeneID" id="59330200"/>
<proteinExistence type="predicted"/>
<dbReference type="AlphaFoldDB" id="A0A8H6CE22"/>
<accession>A0A8H6CE22</accession>
<sequence>MSFKGYLIWYHKTHPRAQSLNTYESVWKTLRQLYYEVFHKVAADAVGKEITNHLHAQFCSERGLIKGMRQKHVVGHNGLHGALYYHWKFDTDKVALKLERVQLATRLLFLAFTSARSGAIFESGCEGIPPDEASLLVLEVTIMLDKGKPKRNASPDDRITIDFAFRDDILEVPIFRRSTLSMEGVHDDPLKALPANSISYWIRRSGQRAGFDHPLQPYALRHEVGTELTDLIKEIGKLCLRRDPNLPKRLTEDQRTQAHQHPDVVRAKKQKDALAQRLQDGPGSIKNGSKSPDGIQHTRVQSKLRGLKLRVERDVFAQILRELHSAADLDHMVTQLNGEEQVAHHLFQSATESSFANMVDIVARLYSLFEGKDRRCNNHEGDVVDKTNKPSTCAQQSPPAIDEPLHSTDSIEPAMDIHTVKSLKEAMFTKVLEPIKSMKPVTSSKITKAKEPPTSLACLFFTTATQTVGGRRVSHAAIVCEGTLVKYTFNTRSACFHIHYQIV</sequence>
<feature type="compositionally biased region" description="Basic and acidic residues" evidence="1">
    <location>
        <begin position="249"/>
        <end position="274"/>
    </location>
</feature>
<protein>
    <submittedName>
        <fullName evidence="2">Uncharacterized protein</fullName>
    </submittedName>
</protein>
<feature type="region of interest" description="Disordered" evidence="1">
    <location>
        <begin position="380"/>
        <end position="406"/>
    </location>
</feature>
<dbReference type="GO" id="GO:0003677">
    <property type="term" value="F:DNA binding"/>
    <property type="evidence" value="ECO:0007669"/>
    <property type="project" value="InterPro"/>
</dbReference>
<feature type="compositionally biased region" description="Polar residues" evidence="1">
    <location>
        <begin position="389"/>
        <end position="398"/>
    </location>
</feature>
<dbReference type="InterPro" id="IPR021842">
    <property type="entry name" value="DUF3435"/>
</dbReference>
<dbReference type="Pfam" id="PF11917">
    <property type="entry name" value="DUF3435"/>
    <property type="match status" value="2"/>
</dbReference>
<evidence type="ECO:0000256" key="1">
    <source>
        <dbReference type="SAM" id="MobiDB-lite"/>
    </source>
</evidence>
<evidence type="ECO:0000313" key="2">
    <source>
        <dbReference type="EMBL" id="KAF6221818.1"/>
    </source>
</evidence>
<dbReference type="Proteomes" id="UP000593566">
    <property type="component" value="Unassembled WGS sequence"/>
</dbReference>
<dbReference type="RefSeq" id="XP_037151253.1">
    <property type="nucleotide sequence ID" value="XM_037292714.1"/>
</dbReference>
<keyword evidence="3" id="KW-1185">Reference proteome</keyword>
<comment type="caution">
    <text evidence="2">The sequence shown here is derived from an EMBL/GenBank/DDBJ whole genome shotgun (WGS) entry which is preliminary data.</text>
</comment>